<evidence type="ECO:0000256" key="1">
    <source>
        <dbReference type="SAM" id="MobiDB-lite"/>
    </source>
</evidence>
<dbReference type="AlphaFoldDB" id="A0A7W9GE28"/>
<evidence type="ECO:0000313" key="2">
    <source>
        <dbReference type="EMBL" id="MBB5782109.1"/>
    </source>
</evidence>
<proteinExistence type="predicted"/>
<dbReference type="RefSeq" id="WP_185075279.1">
    <property type="nucleotide sequence ID" value="NZ_JACHMB010000001.1"/>
</dbReference>
<sequence length="144" mass="15369">MYGKRDQTRSDHLAQVANWRAMNPLTRPEADAETGAEPGTGQVDDGKDALGADIAQFVAMTRTGPWLLAYLVARRIAPGEGNGVGFEQQSTKCFGRNTFRRISRAGVRPPGRDQCQAGHGPTGGLEPVGRRPGSGLGTRSPKEP</sequence>
<dbReference type="Proteomes" id="UP000579153">
    <property type="component" value="Unassembled WGS sequence"/>
</dbReference>
<keyword evidence="3" id="KW-1185">Reference proteome</keyword>
<feature type="region of interest" description="Disordered" evidence="1">
    <location>
        <begin position="102"/>
        <end position="144"/>
    </location>
</feature>
<accession>A0A7W9GE28</accession>
<reference evidence="2 3" key="1">
    <citation type="submission" date="2020-08" db="EMBL/GenBank/DDBJ databases">
        <title>Sequencing the genomes of 1000 actinobacteria strains.</title>
        <authorList>
            <person name="Klenk H.-P."/>
        </authorList>
    </citation>
    <scope>NUCLEOTIDE SEQUENCE [LARGE SCALE GENOMIC DNA]</scope>
    <source>
        <strain evidence="2 3">DSM 45507</strain>
    </source>
</reference>
<feature type="region of interest" description="Disordered" evidence="1">
    <location>
        <begin position="21"/>
        <end position="47"/>
    </location>
</feature>
<evidence type="ECO:0000313" key="3">
    <source>
        <dbReference type="Proteomes" id="UP000579153"/>
    </source>
</evidence>
<protein>
    <recommendedName>
        <fullName evidence="4">DUF4158 domain-containing protein</fullName>
    </recommendedName>
</protein>
<evidence type="ECO:0008006" key="4">
    <source>
        <dbReference type="Google" id="ProtNLM"/>
    </source>
</evidence>
<comment type="caution">
    <text evidence="2">The sequence shown here is derived from an EMBL/GenBank/DDBJ whole genome shotgun (WGS) entry which is preliminary data.</text>
</comment>
<gene>
    <name evidence="2" type="ORF">HD596_008865</name>
</gene>
<organism evidence="2 3">
    <name type="scientific">Nonomuraea jabiensis</name>
    <dbReference type="NCBI Taxonomy" id="882448"/>
    <lineage>
        <taxon>Bacteria</taxon>
        <taxon>Bacillati</taxon>
        <taxon>Actinomycetota</taxon>
        <taxon>Actinomycetes</taxon>
        <taxon>Streptosporangiales</taxon>
        <taxon>Streptosporangiaceae</taxon>
        <taxon>Nonomuraea</taxon>
    </lineage>
</organism>
<name>A0A7W9GE28_9ACTN</name>
<dbReference type="EMBL" id="JACHMB010000001">
    <property type="protein sequence ID" value="MBB5782109.1"/>
    <property type="molecule type" value="Genomic_DNA"/>
</dbReference>